<proteinExistence type="predicted"/>
<protein>
    <submittedName>
        <fullName evidence="1">Uncharacterized protein</fullName>
    </submittedName>
</protein>
<reference evidence="1" key="1">
    <citation type="submission" date="2022-06" db="EMBL/GenBank/DDBJ databases">
        <authorList>
            <person name="Dietemann V."/>
            <person name="Ory F."/>
            <person name="Dainat B."/>
            <person name="Oberhansli S."/>
        </authorList>
    </citation>
    <scope>NUCLEOTIDE SEQUENCE</scope>
    <source>
        <strain evidence="1">Ena-SAMPLE-TAB-26-04-2022-14:26:32:270-5432</strain>
    </source>
</reference>
<gene>
    <name evidence="1" type="ORF">WJ0W_004748</name>
</gene>
<evidence type="ECO:0000313" key="1">
    <source>
        <dbReference type="EMBL" id="CAH8247513.1"/>
    </source>
</evidence>
<dbReference type="Proteomes" id="UP001154322">
    <property type="component" value="Unassembled WGS sequence"/>
</dbReference>
<organism evidence="1 2">
    <name type="scientific">Paenibacillus melissococcoides</name>
    <dbReference type="NCBI Taxonomy" id="2912268"/>
    <lineage>
        <taxon>Bacteria</taxon>
        <taxon>Bacillati</taxon>
        <taxon>Bacillota</taxon>
        <taxon>Bacilli</taxon>
        <taxon>Bacillales</taxon>
        <taxon>Paenibacillaceae</taxon>
        <taxon>Paenibacillus</taxon>
    </lineage>
</organism>
<accession>A0ABM9G7B4</accession>
<comment type="caution">
    <text evidence="1">The sequence shown here is derived from an EMBL/GenBank/DDBJ whole genome shotgun (WGS) entry which is preliminary data.</text>
</comment>
<keyword evidence="2" id="KW-1185">Reference proteome</keyword>
<dbReference type="RefSeq" id="WP_213429837.1">
    <property type="nucleotide sequence ID" value="NZ_AP031286.1"/>
</dbReference>
<dbReference type="EMBL" id="CALYLO010000007">
    <property type="protein sequence ID" value="CAH8247513.1"/>
    <property type="molecule type" value="Genomic_DNA"/>
</dbReference>
<sequence>MQRALAGSGVRAPIRADAQPVFASLSSFPIDQEKVIRVWLRNGSTKGWGKARHYGILKVMYTTMMRQEVPWRWQERSHIEPAGTTRTRMAMS</sequence>
<name>A0ABM9G7B4_9BACL</name>
<evidence type="ECO:0000313" key="2">
    <source>
        <dbReference type="Proteomes" id="UP001154322"/>
    </source>
</evidence>